<comment type="caution">
    <text evidence="3">The sequence shown here is derived from an EMBL/GenBank/DDBJ whole genome shotgun (WGS) entry which is preliminary data.</text>
</comment>
<accession>A0AAN8ZXD0</accession>
<feature type="domain" description="DUF4817" evidence="2">
    <location>
        <begin position="6"/>
        <end position="56"/>
    </location>
</feature>
<name>A0AAN8ZXD0_HALRR</name>
<gene>
    <name evidence="3" type="ORF">SK128_014123</name>
</gene>
<dbReference type="Proteomes" id="UP001381693">
    <property type="component" value="Unassembled WGS sequence"/>
</dbReference>
<dbReference type="Pfam" id="PF16087">
    <property type="entry name" value="DUF4817"/>
    <property type="match status" value="1"/>
</dbReference>
<dbReference type="PANTHER" id="PTHR47326">
    <property type="entry name" value="TRANSPOSABLE ELEMENT TC3 TRANSPOSASE-LIKE PROTEIN"/>
    <property type="match status" value="1"/>
</dbReference>
<dbReference type="AlphaFoldDB" id="A0AAN8ZXD0"/>
<dbReference type="PANTHER" id="PTHR47326:SF1">
    <property type="entry name" value="HTH PSQ-TYPE DOMAIN-CONTAINING PROTEIN"/>
    <property type="match status" value="1"/>
</dbReference>
<dbReference type="InterPro" id="IPR032135">
    <property type="entry name" value="DUF4817"/>
</dbReference>
<proteinExistence type="predicted"/>
<protein>
    <recommendedName>
        <fullName evidence="2">DUF4817 domain-containing protein</fullName>
    </recommendedName>
</protein>
<feature type="non-terminal residue" evidence="3">
    <location>
        <position position="102"/>
    </location>
</feature>
<evidence type="ECO:0000256" key="1">
    <source>
        <dbReference type="SAM" id="MobiDB-lite"/>
    </source>
</evidence>
<dbReference type="EMBL" id="JAXCGZ010018884">
    <property type="protein sequence ID" value="KAK7067283.1"/>
    <property type="molecule type" value="Genomic_DNA"/>
</dbReference>
<feature type="compositionally biased region" description="Polar residues" evidence="1">
    <location>
        <begin position="81"/>
        <end position="102"/>
    </location>
</feature>
<feature type="compositionally biased region" description="Basic and acidic residues" evidence="1">
    <location>
        <begin position="53"/>
        <end position="67"/>
    </location>
</feature>
<keyword evidence="4" id="KW-1185">Reference proteome</keyword>
<reference evidence="3 4" key="1">
    <citation type="submission" date="2023-11" db="EMBL/GenBank/DDBJ databases">
        <title>Halocaridina rubra genome assembly.</title>
        <authorList>
            <person name="Smith C."/>
        </authorList>
    </citation>
    <scope>NUCLEOTIDE SEQUENCE [LARGE SCALE GENOMIC DNA]</scope>
    <source>
        <strain evidence="3">EP-1</strain>
        <tissue evidence="3">Whole</tissue>
    </source>
</reference>
<evidence type="ECO:0000313" key="4">
    <source>
        <dbReference type="Proteomes" id="UP001381693"/>
    </source>
</evidence>
<sequence>MPWTPKEIAYVVGEYFTSQRSIVAARRKFRQHIGKREAPSRMVILRAVTNIRETGDTRKRKSPDRPRTSRSAENCGRVENAVTQSPSKSTRRLAQQLSLPRT</sequence>
<organism evidence="3 4">
    <name type="scientific">Halocaridina rubra</name>
    <name type="common">Hawaiian red shrimp</name>
    <dbReference type="NCBI Taxonomy" id="373956"/>
    <lineage>
        <taxon>Eukaryota</taxon>
        <taxon>Metazoa</taxon>
        <taxon>Ecdysozoa</taxon>
        <taxon>Arthropoda</taxon>
        <taxon>Crustacea</taxon>
        <taxon>Multicrustacea</taxon>
        <taxon>Malacostraca</taxon>
        <taxon>Eumalacostraca</taxon>
        <taxon>Eucarida</taxon>
        <taxon>Decapoda</taxon>
        <taxon>Pleocyemata</taxon>
        <taxon>Caridea</taxon>
        <taxon>Atyoidea</taxon>
        <taxon>Atyidae</taxon>
        <taxon>Halocaridina</taxon>
    </lineage>
</organism>
<evidence type="ECO:0000313" key="3">
    <source>
        <dbReference type="EMBL" id="KAK7067283.1"/>
    </source>
</evidence>
<feature type="region of interest" description="Disordered" evidence="1">
    <location>
        <begin position="48"/>
        <end position="102"/>
    </location>
</feature>
<evidence type="ECO:0000259" key="2">
    <source>
        <dbReference type="Pfam" id="PF16087"/>
    </source>
</evidence>